<dbReference type="NCBIfam" id="TIGR02492">
    <property type="entry name" value="flgK_ends"/>
    <property type="match status" value="1"/>
</dbReference>
<evidence type="ECO:0000259" key="8">
    <source>
        <dbReference type="Pfam" id="PF22638"/>
    </source>
</evidence>
<keyword evidence="9" id="KW-0282">Flagellum</keyword>
<dbReference type="Pfam" id="PF22638">
    <property type="entry name" value="FlgK_D1"/>
    <property type="match status" value="1"/>
</dbReference>
<evidence type="ECO:0000256" key="1">
    <source>
        <dbReference type="ARBA" id="ARBA00004365"/>
    </source>
</evidence>
<evidence type="ECO:0000256" key="3">
    <source>
        <dbReference type="ARBA" id="ARBA00009677"/>
    </source>
</evidence>
<keyword evidence="10" id="KW-1185">Reference proteome</keyword>
<comment type="caution">
    <text evidence="9">The sequence shown here is derived from an EMBL/GenBank/DDBJ whole genome shotgun (WGS) entry which is preliminary data.</text>
</comment>
<proteinExistence type="inferred from homology"/>
<keyword evidence="6" id="KW-0975">Bacterial flagellum</keyword>
<feature type="domain" description="Flagellar basal-body/hook protein C-terminal" evidence="7">
    <location>
        <begin position="447"/>
        <end position="484"/>
    </location>
</feature>
<dbReference type="InterPro" id="IPR053927">
    <property type="entry name" value="FlgK_helical"/>
</dbReference>
<dbReference type="PANTHER" id="PTHR30033">
    <property type="entry name" value="FLAGELLAR HOOK-ASSOCIATED PROTEIN 1"/>
    <property type="match status" value="1"/>
</dbReference>
<sequence>MSLTSALSNAISGLAANSRAAGVVAANLANIQTDGYGRREITMTQAASGTAGGVRVAAITRHVDAAVLSDRRLADAELAHGETRAAFLRGVQESFGTPDQPGSLLARLAALEASLVTAASRPDALDRLRQVGLEAGALSDAFNRASQEIQEGRTRAEAQIDAAVTGLNADLAQVHELNLRIQAAQRKGADAASLLDHRQVVTDRIAAMIPVREVPREDGAVALMTPGGALLVDTGAATFSFSRANLIAPHMSLENGALSGLRLGGEEIAPSGARSPIAGGRLAALFETRDVLAVDAQRQLDALARDVIERTQDPGWDTTIGAGDAGLFTDAGGRLDPANEVGLAGRLRLNAAVDPARGGDVSRLRDGLGALGPGPAGNADRLHALADALAGPRVMASGDLGRGAASASDHGAAFVTRLAQGVLIEERATSFAAMRQSSLEERLLADGVNSDDETARLLLIEQAYAANARMIQTLDDMMETLLRIRP</sequence>
<dbReference type="Proteomes" id="UP001607157">
    <property type="component" value="Unassembled WGS sequence"/>
</dbReference>
<evidence type="ECO:0000313" key="9">
    <source>
        <dbReference type="EMBL" id="MFH0255090.1"/>
    </source>
</evidence>
<dbReference type="PANTHER" id="PTHR30033:SF2">
    <property type="entry name" value="FLAGELLAR HOOK PROTEIN"/>
    <property type="match status" value="1"/>
</dbReference>
<evidence type="ECO:0000256" key="4">
    <source>
        <dbReference type="ARBA" id="ARBA00016244"/>
    </source>
</evidence>
<organism evidence="9 10">
    <name type="scientific">Roseovarius aquimarinus</name>
    <dbReference type="NCBI Taxonomy" id="1229156"/>
    <lineage>
        <taxon>Bacteria</taxon>
        <taxon>Pseudomonadati</taxon>
        <taxon>Pseudomonadota</taxon>
        <taxon>Alphaproteobacteria</taxon>
        <taxon>Rhodobacterales</taxon>
        <taxon>Roseobacteraceae</taxon>
        <taxon>Roseovarius</taxon>
    </lineage>
</organism>
<keyword evidence="9" id="KW-0966">Cell projection</keyword>
<evidence type="ECO:0000256" key="6">
    <source>
        <dbReference type="ARBA" id="ARBA00023143"/>
    </source>
</evidence>
<dbReference type="InterPro" id="IPR010930">
    <property type="entry name" value="Flg_bb/hook_C_dom"/>
</dbReference>
<keyword evidence="5" id="KW-0964">Secreted</keyword>
<dbReference type="Pfam" id="PF06429">
    <property type="entry name" value="Flg_bbr_C"/>
    <property type="match status" value="1"/>
</dbReference>
<protein>
    <recommendedName>
        <fullName evidence="4">Flagellar hook-associated protein 1</fullName>
    </recommendedName>
</protein>
<dbReference type="InterPro" id="IPR002371">
    <property type="entry name" value="FlgK"/>
</dbReference>
<comment type="similarity">
    <text evidence="3">Belongs to the flagella basal body rod proteins family.</text>
</comment>
<feature type="domain" description="Flagellar hook-associated protein FlgK helical" evidence="8">
    <location>
        <begin position="103"/>
        <end position="309"/>
    </location>
</feature>
<name>A0ABW7IAX4_9RHOB</name>
<evidence type="ECO:0000256" key="5">
    <source>
        <dbReference type="ARBA" id="ARBA00022525"/>
    </source>
</evidence>
<evidence type="ECO:0000256" key="2">
    <source>
        <dbReference type="ARBA" id="ARBA00004613"/>
    </source>
</evidence>
<dbReference type="RefSeq" id="WP_377172543.1">
    <property type="nucleotide sequence ID" value="NZ_JBHTJC010000004.1"/>
</dbReference>
<evidence type="ECO:0000259" key="7">
    <source>
        <dbReference type="Pfam" id="PF06429"/>
    </source>
</evidence>
<comment type="subcellular location">
    <subcellularLocation>
        <location evidence="1">Bacterial flagellum</location>
    </subcellularLocation>
    <subcellularLocation>
        <location evidence="2">Secreted</location>
    </subcellularLocation>
</comment>
<gene>
    <name evidence="9" type="primary">flgK</name>
    <name evidence="9" type="ORF">ACGRVM_14385</name>
</gene>
<accession>A0ABW7IAX4</accession>
<reference evidence="9 10" key="1">
    <citation type="submission" date="2024-10" db="EMBL/GenBank/DDBJ databases">
        <authorList>
            <person name="Yang X.-N."/>
        </authorList>
    </citation>
    <scope>NUCLEOTIDE SEQUENCE [LARGE SCALE GENOMIC DNA]</scope>
    <source>
        <strain evidence="9 10">CAU 1059</strain>
    </source>
</reference>
<evidence type="ECO:0000313" key="10">
    <source>
        <dbReference type="Proteomes" id="UP001607157"/>
    </source>
</evidence>
<dbReference type="EMBL" id="JBIHMM010000004">
    <property type="protein sequence ID" value="MFH0255090.1"/>
    <property type="molecule type" value="Genomic_DNA"/>
</dbReference>
<keyword evidence="9" id="KW-0969">Cilium</keyword>